<evidence type="ECO:0000313" key="12">
    <source>
        <dbReference type="Proteomes" id="UP000065261"/>
    </source>
</evidence>
<keyword evidence="4" id="KW-1003">Cell membrane</keyword>
<dbReference type="InterPro" id="IPR051447">
    <property type="entry name" value="Lipoprotein-release_system"/>
</dbReference>
<keyword evidence="6 8" id="KW-1133">Transmembrane helix</keyword>
<proteinExistence type="inferred from homology"/>
<comment type="similarity">
    <text evidence="2">Belongs to the ABC-4 integral membrane protein family. LolC/E subfamily.</text>
</comment>
<dbReference type="GO" id="GO:0042953">
    <property type="term" value="P:lipoprotein transport"/>
    <property type="evidence" value="ECO:0007669"/>
    <property type="project" value="InterPro"/>
</dbReference>
<evidence type="ECO:0000313" key="11">
    <source>
        <dbReference type="EMBL" id="ALS32914.1"/>
    </source>
</evidence>
<evidence type="ECO:0000259" key="10">
    <source>
        <dbReference type="Pfam" id="PF12704"/>
    </source>
</evidence>
<dbReference type="InterPro" id="IPR003838">
    <property type="entry name" value="ABC3_permease_C"/>
</dbReference>
<name>A0A0U2X2B2_9GAMM</name>
<dbReference type="AlphaFoldDB" id="A0A0U2X2B2"/>
<dbReference type="Proteomes" id="UP000065261">
    <property type="component" value="Chromosome I"/>
</dbReference>
<feature type="domain" description="ABC3 transporter permease C-terminal" evidence="9">
    <location>
        <begin position="279"/>
        <end position="403"/>
    </location>
</feature>
<evidence type="ECO:0000256" key="1">
    <source>
        <dbReference type="ARBA" id="ARBA00004651"/>
    </source>
</evidence>
<keyword evidence="5 8" id="KW-0812">Transmembrane</keyword>
<evidence type="ECO:0000256" key="7">
    <source>
        <dbReference type="ARBA" id="ARBA00023136"/>
    </source>
</evidence>
<keyword evidence="7 8" id="KW-0472">Membrane</keyword>
<keyword evidence="3" id="KW-0813">Transport</keyword>
<dbReference type="InterPro" id="IPR011925">
    <property type="entry name" value="LolCE_TM"/>
</dbReference>
<feature type="domain" description="MacB-like periplasmic core" evidence="10">
    <location>
        <begin position="32"/>
        <end position="237"/>
    </location>
</feature>
<evidence type="ECO:0000256" key="5">
    <source>
        <dbReference type="ARBA" id="ARBA00022692"/>
    </source>
</evidence>
<dbReference type="GO" id="GO:0098797">
    <property type="term" value="C:plasma membrane protein complex"/>
    <property type="evidence" value="ECO:0007669"/>
    <property type="project" value="TreeGrafter"/>
</dbReference>
<dbReference type="Pfam" id="PF02687">
    <property type="entry name" value="FtsX"/>
    <property type="match status" value="1"/>
</dbReference>
<gene>
    <name evidence="11" type="primary">lolE</name>
    <name evidence="11" type="ORF">PTRA_a1750</name>
</gene>
<dbReference type="NCBIfam" id="TIGR02212">
    <property type="entry name" value="lolCE"/>
    <property type="match status" value="1"/>
</dbReference>
<reference evidence="11 12" key="1">
    <citation type="submission" date="2015-03" db="EMBL/GenBank/DDBJ databases">
        <authorList>
            <person name="Murphy D."/>
        </authorList>
    </citation>
    <scope>NUCLEOTIDE SEQUENCE [LARGE SCALE GENOMIC DNA]</scope>
    <source>
        <strain evidence="11 12">KMM 520</strain>
    </source>
</reference>
<dbReference type="InterPro" id="IPR025857">
    <property type="entry name" value="MacB_PCD"/>
</dbReference>
<dbReference type="KEGG" id="ptn:PTRA_a1750"/>
<feature type="transmembrane region" description="Helical" evidence="8">
    <location>
        <begin position="26"/>
        <end position="49"/>
    </location>
</feature>
<evidence type="ECO:0000256" key="4">
    <source>
        <dbReference type="ARBA" id="ARBA00022475"/>
    </source>
</evidence>
<evidence type="ECO:0000256" key="8">
    <source>
        <dbReference type="SAM" id="Phobius"/>
    </source>
</evidence>
<comment type="subcellular location">
    <subcellularLocation>
        <location evidence="1">Cell membrane</location>
        <topology evidence="1">Multi-pass membrane protein</topology>
    </subcellularLocation>
</comment>
<sequence>MFKNNMFQPVSLFIGLRYSRSSKGNAFISFISFFSIAGIAIGLMALFTVSSVMNGFESSLKTNMLGLIPHVEVQANKRTAAQMSSLKADLEQSPYVSTVSLYQHGEAILQTNKDLHGVLLQGLYGDDGSLYKITDKIVQGNWQTVLNKNYSIAISRYLSRKLGVGLGDKLRVIMPNASTYTPLGRMPSQRLFKIAAIYETGSEIDMGLAFTSGTSLQRVLKLDQNTAPNLSISLYEPFALDEFIQASTLILKDHTYTDWRSSQGTLFAAVAMEKRIMSMLLGLIVLVAVFNIVSALTMMVSEKQGEVAILQTLGLTPSQVQKVFMVQGLYNGVIGTAVGAFLGVLLSLYINELLALVGLNLMAGIELPVKFDVPSLIVIACSSIAMSFLATVYPARKAAKVKPAEVLRYE</sequence>
<keyword evidence="11" id="KW-0449">Lipoprotein</keyword>
<evidence type="ECO:0000256" key="3">
    <source>
        <dbReference type="ARBA" id="ARBA00022448"/>
    </source>
</evidence>
<dbReference type="GO" id="GO:0044874">
    <property type="term" value="P:lipoprotein localization to outer membrane"/>
    <property type="evidence" value="ECO:0007669"/>
    <property type="project" value="TreeGrafter"/>
</dbReference>
<dbReference type="PATRIC" id="fig|1315283.4.peg.1507"/>
<dbReference type="PANTHER" id="PTHR30489">
    <property type="entry name" value="LIPOPROTEIN-RELEASING SYSTEM TRANSMEMBRANE PROTEIN LOLE"/>
    <property type="match status" value="1"/>
</dbReference>
<evidence type="ECO:0000259" key="9">
    <source>
        <dbReference type="Pfam" id="PF02687"/>
    </source>
</evidence>
<feature type="transmembrane region" description="Helical" evidence="8">
    <location>
        <begin position="328"/>
        <end position="346"/>
    </location>
</feature>
<dbReference type="Pfam" id="PF12704">
    <property type="entry name" value="MacB_PCD"/>
    <property type="match status" value="1"/>
</dbReference>
<organism evidence="11">
    <name type="scientific">Pseudoalteromonas translucida KMM 520</name>
    <dbReference type="NCBI Taxonomy" id="1315283"/>
    <lineage>
        <taxon>Bacteria</taxon>
        <taxon>Pseudomonadati</taxon>
        <taxon>Pseudomonadota</taxon>
        <taxon>Gammaproteobacteria</taxon>
        <taxon>Alteromonadales</taxon>
        <taxon>Pseudoalteromonadaceae</taxon>
        <taxon>Pseudoalteromonas</taxon>
    </lineage>
</organism>
<evidence type="ECO:0000256" key="2">
    <source>
        <dbReference type="ARBA" id="ARBA00005236"/>
    </source>
</evidence>
<protein>
    <submittedName>
        <fullName evidence="11">Lipoprotein-releasing system permease protein</fullName>
    </submittedName>
</protein>
<dbReference type="EMBL" id="CP011034">
    <property type="protein sequence ID" value="ALS32914.1"/>
    <property type="molecule type" value="Genomic_DNA"/>
</dbReference>
<feature type="transmembrane region" description="Helical" evidence="8">
    <location>
        <begin position="375"/>
        <end position="393"/>
    </location>
</feature>
<dbReference type="PANTHER" id="PTHR30489:SF8">
    <property type="entry name" value="LIPOPROTEIN-RELEASING SYSTEM TRANSMEMBRANE PROTEIN LOLC"/>
    <property type="match status" value="1"/>
</dbReference>
<evidence type="ECO:0000256" key="6">
    <source>
        <dbReference type="ARBA" id="ARBA00022989"/>
    </source>
</evidence>
<feature type="transmembrane region" description="Helical" evidence="8">
    <location>
        <begin position="280"/>
        <end position="300"/>
    </location>
</feature>
<accession>A0A0U2X2B2</accession>